<dbReference type="Gene3D" id="3.40.50.300">
    <property type="entry name" value="P-loop containing nucleotide triphosphate hydrolases"/>
    <property type="match status" value="1"/>
</dbReference>
<dbReference type="EMBL" id="DS985241">
    <property type="protein sequence ID" value="EDV28756.1"/>
    <property type="molecule type" value="Genomic_DNA"/>
</dbReference>
<dbReference type="PhylomeDB" id="B3RLF1"/>
<evidence type="ECO:0000259" key="1">
    <source>
        <dbReference type="PROSITE" id="PS51192"/>
    </source>
</evidence>
<dbReference type="InterPro" id="IPR051363">
    <property type="entry name" value="RLR_Helicase"/>
</dbReference>
<gene>
    <name evidence="2" type="ORF">TRIADDRAFT_17843</name>
</gene>
<dbReference type="CTD" id="6749173"/>
<dbReference type="SUPFAM" id="SSF52540">
    <property type="entry name" value="P-loop containing nucleoside triphosphate hydrolases"/>
    <property type="match status" value="1"/>
</dbReference>
<protein>
    <recommendedName>
        <fullName evidence="1">Helicase ATP-binding domain-containing protein</fullName>
    </recommendedName>
</protein>
<dbReference type="PANTHER" id="PTHR14074:SF16">
    <property type="entry name" value="ANTIVIRAL INNATE IMMUNE RESPONSE RECEPTOR RIG-I"/>
    <property type="match status" value="1"/>
</dbReference>
<dbReference type="GO" id="GO:0016787">
    <property type="term" value="F:hydrolase activity"/>
    <property type="evidence" value="ECO:0007669"/>
    <property type="project" value="InterPro"/>
</dbReference>
<dbReference type="eggNOG" id="KOG0701">
    <property type="taxonomic scope" value="Eukaryota"/>
</dbReference>
<evidence type="ECO:0000313" key="2">
    <source>
        <dbReference type="EMBL" id="EDV28756.1"/>
    </source>
</evidence>
<proteinExistence type="predicted"/>
<dbReference type="AlphaFoldDB" id="B3RLF1"/>
<dbReference type="PROSITE" id="PS51192">
    <property type="entry name" value="HELICASE_ATP_BIND_1"/>
    <property type="match status" value="1"/>
</dbReference>
<keyword evidence="3" id="KW-1185">Reference proteome</keyword>
<dbReference type="GeneID" id="6749173"/>
<dbReference type="Pfam" id="PF04851">
    <property type="entry name" value="ResIII"/>
    <property type="match status" value="1"/>
</dbReference>
<evidence type="ECO:0000313" key="3">
    <source>
        <dbReference type="Proteomes" id="UP000009022"/>
    </source>
</evidence>
<feature type="domain" description="Helicase ATP-binding" evidence="1">
    <location>
        <begin position="1"/>
        <end position="94"/>
    </location>
</feature>
<accession>B3RLF1</accession>
<dbReference type="PANTHER" id="PTHR14074">
    <property type="entry name" value="HELICASE WITH DEATH DOMAIN-RELATED"/>
    <property type="match status" value="1"/>
</dbReference>
<dbReference type="Proteomes" id="UP000009022">
    <property type="component" value="Unassembled WGS sequence"/>
</dbReference>
<feature type="non-terminal residue" evidence="2">
    <location>
        <position position="105"/>
    </location>
</feature>
<dbReference type="InterPro" id="IPR027417">
    <property type="entry name" value="P-loop_NTPase"/>
</dbReference>
<dbReference type="RefSeq" id="XP_002107958.1">
    <property type="nucleotide sequence ID" value="XM_002107922.1"/>
</dbReference>
<dbReference type="InterPro" id="IPR006935">
    <property type="entry name" value="Helicase/UvrB_N"/>
</dbReference>
<reference evidence="2 3" key="1">
    <citation type="journal article" date="2008" name="Nature">
        <title>The Trichoplax genome and the nature of placozoans.</title>
        <authorList>
            <person name="Srivastava M."/>
            <person name="Begovic E."/>
            <person name="Chapman J."/>
            <person name="Putnam N.H."/>
            <person name="Hellsten U."/>
            <person name="Kawashima T."/>
            <person name="Kuo A."/>
            <person name="Mitros T."/>
            <person name="Salamov A."/>
            <person name="Carpenter M.L."/>
            <person name="Signorovitch A.Y."/>
            <person name="Moreno M.A."/>
            <person name="Kamm K."/>
            <person name="Grimwood J."/>
            <person name="Schmutz J."/>
            <person name="Shapiro H."/>
            <person name="Grigoriev I.V."/>
            <person name="Buss L.W."/>
            <person name="Schierwater B."/>
            <person name="Dellaporta S.L."/>
            <person name="Rokhsar D.S."/>
        </authorList>
    </citation>
    <scope>NUCLEOTIDE SEQUENCE [LARGE SCALE GENOMIC DNA]</scope>
    <source>
        <strain evidence="2 3">Grell-BS-1999</strain>
    </source>
</reference>
<organism evidence="2 3">
    <name type="scientific">Trichoplax adhaerens</name>
    <name type="common">Trichoplax reptans</name>
    <dbReference type="NCBI Taxonomy" id="10228"/>
    <lineage>
        <taxon>Eukaryota</taxon>
        <taxon>Metazoa</taxon>
        <taxon>Placozoa</taxon>
        <taxon>Uniplacotomia</taxon>
        <taxon>Trichoplacea</taxon>
        <taxon>Trichoplacidae</taxon>
        <taxon>Trichoplax</taxon>
    </lineage>
</organism>
<name>B3RLF1_TRIAD</name>
<feature type="non-terminal residue" evidence="2">
    <location>
        <position position="1"/>
    </location>
</feature>
<dbReference type="OrthoDB" id="416741at2759"/>
<dbReference type="GO" id="GO:0005524">
    <property type="term" value="F:ATP binding"/>
    <property type="evidence" value="ECO:0007669"/>
    <property type="project" value="InterPro"/>
</dbReference>
<dbReference type="OMA" id="DECHQAV"/>
<sequence length="105" mass="12076">KWKEELESHQVLVMTAAILLQILQHGYIKVSHINLLIFDECHQAVGRHVYAQIMRDYVHTEDAIRRPIIFGLTASVIHGKCKESQIELKIKQLESLMLSRVATTT</sequence>
<dbReference type="HOGENOM" id="CLU_2243346_0_0_1"/>
<dbReference type="InParanoid" id="B3RLF1"/>
<dbReference type="InterPro" id="IPR014001">
    <property type="entry name" value="Helicase_ATP-bd"/>
</dbReference>
<dbReference type="KEGG" id="tad:TRIADDRAFT_17843"/>
<dbReference type="STRING" id="10228.B3RLF1"/>
<dbReference type="GO" id="GO:0003677">
    <property type="term" value="F:DNA binding"/>
    <property type="evidence" value="ECO:0007669"/>
    <property type="project" value="InterPro"/>
</dbReference>